<feature type="domain" description="YqgF/RNase H-like" evidence="6">
    <location>
        <begin position="1"/>
        <end position="102"/>
    </location>
</feature>
<evidence type="ECO:0000313" key="8">
    <source>
        <dbReference type="Proteomes" id="UP000824232"/>
    </source>
</evidence>
<dbReference type="GO" id="GO:0000967">
    <property type="term" value="P:rRNA 5'-end processing"/>
    <property type="evidence" value="ECO:0007669"/>
    <property type="project" value="UniProtKB-UniRule"/>
</dbReference>
<dbReference type="EC" id="3.1.-.-" evidence="5"/>
<keyword evidence="2 5" id="KW-0690">Ribosome biogenesis</keyword>
<dbReference type="EMBL" id="DVHC01000072">
    <property type="protein sequence ID" value="HIR59917.1"/>
    <property type="molecule type" value="Genomic_DNA"/>
</dbReference>
<dbReference type="GO" id="GO:0005829">
    <property type="term" value="C:cytosol"/>
    <property type="evidence" value="ECO:0007669"/>
    <property type="project" value="TreeGrafter"/>
</dbReference>
<name>A0A9D1J3T9_9FIRM</name>
<comment type="similarity">
    <text evidence="5">Belongs to the YqgF HJR family.</text>
</comment>
<dbReference type="PANTHER" id="PTHR33317">
    <property type="entry name" value="POLYNUCLEOTIDYL TRANSFERASE, RIBONUCLEASE H-LIKE SUPERFAMILY PROTEIN"/>
    <property type="match status" value="1"/>
</dbReference>
<dbReference type="InterPro" id="IPR012337">
    <property type="entry name" value="RNaseH-like_sf"/>
</dbReference>
<proteinExistence type="inferred from homology"/>
<dbReference type="InterPro" id="IPR005227">
    <property type="entry name" value="YqgF"/>
</dbReference>
<evidence type="ECO:0000256" key="1">
    <source>
        <dbReference type="ARBA" id="ARBA00022490"/>
    </source>
</evidence>
<dbReference type="NCBIfam" id="TIGR00250">
    <property type="entry name" value="RNAse_H_YqgF"/>
    <property type="match status" value="1"/>
</dbReference>
<dbReference type="CDD" id="cd16964">
    <property type="entry name" value="YqgF"/>
    <property type="match status" value="1"/>
</dbReference>
<accession>A0A9D1J3T9</accession>
<gene>
    <name evidence="7" type="primary">ruvX</name>
    <name evidence="7" type="ORF">IAB38_07780</name>
</gene>
<evidence type="ECO:0000313" key="7">
    <source>
        <dbReference type="EMBL" id="HIR59917.1"/>
    </source>
</evidence>
<comment type="function">
    <text evidence="5">Could be a nuclease involved in processing of the 5'-end of pre-16S rRNA.</text>
</comment>
<evidence type="ECO:0000256" key="5">
    <source>
        <dbReference type="HAMAP-Rule" id="MF_00651"/>
    </source>
</evidence>
<dbReference type="InterPro" id="IPR006641">
    <property type="entry name" value="YqgF/RNaseH-like_dom"/>
</dbReference>
<evidence type="ECO:0000256" key="4">
    <source>
        <dbReference type="ARBA" id="ARBA00022801"/>
    </source>
</evidence>
<comment type="caution">
    <text evidence="7">The sequence shown here is derived from an EMBL/GenBank/DDBJ whole genome shotgun (WGS) entry which is preliminary data.</text>
</comment>
<evidence type="ECO:0000259" key="6">
    <source>
        <dbReference type="SMART" id="SM00732"/>
    </source>
</evidence>
<evidence type="ECO:0000256" key="2">
    <source>
        <dbReference type="ARBA" id="ARBA00022517"/>
    </source>
</evidence>
<evidence type="ECO:0000256" key="3">
    <source>
        <dbReference type="ARBA" id="ARBA00022722"/>
    </source>
</evidence>
<dbReference type="SMART" id="SM00732">
    <property type="entry name" value="YqgFc"/>
    <property type="match status" value="1"/>
</dbReference>
<dbReference type="PANTHER" id="PTHR33317:SF4">
    <property type="entry name" value="POLYNUCLEOTIDYL TRANSFERASE, RIBONUCLEASE H-LIKE SUPERFAMILY PROTEIN"/>
    <property type="match status" value="1"/>
</dbReference>
<sequence>MRYLGLDLGTKTIGLAISDKTGLIASSYKVLHHDNNPKDCLDDLKTIIETLDVEAIVLGLPKNMNNTLGDRAKATLKFKEFLESNLNIPIYLEDERLTTKSAEAILIKGDTSRKKRKKVIDKVAATIILQSFLDQRRK</sequence>
<dbReference type="GO" id="GO:0004518">
    <property type="term" value="F:nuclease activity"/>
    <property type="evidence" value="ECO:0007669"/>
    <property type="project" value="UniProtKB-KW"/>
</dbReference>
<keyword evidence="4 5" id="KW-0378">Hydrolase</keyword>
<dbReference type="AlphaFoldDB" id="A0A9D1J3T9"/>
<dbReference type="SUPFAM" id="SSF53098">
    <property type="entry name" value="Ribonuclease H-like"/>
    <property type="match status" value="1"/>
</dbReference>
<dbReference type="GO" id="GO:0016788">
    <property type="term" value="F:hydrolase activity, acting on ester bonds"/>
    <property type="evidence" value="ECO:0007669"/>
    <property type="project" value="UniProtKB-UniRule"/>
</dbReference>
<reference evidence="7" key="2">
    <citation type="journal article" date="2021" name="PeerJ">
        <title>Extensive microbial diversity within the chicken gut microbiome revealed by metagenomics and culture.</title>
        <authorList>
            <person name="Gilroy R."/>
            <person name="Ravi A."/>
            <person name="Getino M."/>
            <person name="Pursley I."/>
            <person name="Horton D.L."/>
            <person name="Alikhan N.F."/>
            <person name="Baker D."/>
            <person name="Gharbi K."/>
            <person name="Hall N."/>
            <person name="Watson M."/>
            <person name="Adriaenssens E.M."/>
            <person name="Foster-Nyarko E."/>
            <person name="Jarju S."/>
            <person name="Secka A."/>
            <person name="Antonio M."/>
            <person name="Oren A."/>
            <person name="Chaudhuri R.R."/>
            <person name="La Ragione R."/>
            <person name="Hildebrand F."/>
            <person name="Pallen M.J."/>
        </authorList>
    </citation>
    <scope>NUCLEOTIDE SEQUENCE</scope>
    <source>
        <strain evidence="7">CHK184-20233</strain>
    </source>
</reference>
<keyword evidence="1 5" id="KW-0963">Cytoplasm</keyword>
<dbReference type="Pfam" id="PF03652">
    <property type="entry name" value="RuvX"/>
    <property type="match status" value="1"/>
</dbReference>
<reference evidence="7" key="1">
    <citation type="submission" date="2020-10" db="EMBL/GenBank/DDBJ databases">
        <authorList>
            <person name="Gilroy R."/>
        </authorList>
    </citation>
    <scope>NUCLEOTIDE SEQUENCE</scope>
    <source>
        <strain evidence="7">CHK184-20233</strain>
    </source>
</reference>
<dbReference type="Gene3D" id="3.30.420.140">
    <property type="entry name" value="YqgF/RNase H-like domain"/>
    <property type="match status" value="1"/>
</dbReference>
<protein>
    <recommendedName>
        <fullName evidence="5">Putative pre-16S rRNA nuclease</fullName>
        <ecNumber evidence="5">3.1.-.-</ecNumber>
    </recommendedName>
</protein>
<dbReference type="HAMAP" id="MF_00651">
    <property type="entry name" value="Nuclease_YqgF"/>
    <property type="match status" value="1"/>
</dbReference>
<dbReference type="Proteomes" id="UP000824232">
    <property type="component" value="Unassembled WGS sequence"/>
</dbReference>
<keyword evidence="3 5" id="KW-0540">Nuclease</keyword>
<organism evidence="7 8">
    <name type="scientific">Candidatus Onthousia excrementipullorum</name>
    <dbReference type="NCBI Taxonomy" id="2840884"/>
    <lineage>
        <taxon>Bacteria</taxon>
        <taxon>Bacillati</taxon>
        <taxon>Bacillota</taxon>
        <taxon>Bacilli</taxon>
        <taxon>Candidatus Onthousia</taxon>
    </lineage>
</organism>
<dbReference type="InterPro" id="IPR037027">
    <property type="entry name" value="YqgF/RNaseH-like_dom_sf"/>
</dbReference>
<comment type="subcellular location">
    <subcellularLocation>
        <location evidence="5">Cytoplasm</location>
    </subcellularLocation>
</comment>